<dbReference type="STRING" id="553175.POREN0001_0912"/>
<dbReference type="GeneID" id="93364750"/>
<evidence type="ECO:0000256" key="1">
    <source>
        <dbReference type="SAM" id="SignalP"/>
    </source>
</evidence>
<feature type="signal peptide" evidence="1">
    <location>
        <begin position="1"/>
        <end position="19"/>
    </location>
</feature>
<dbReference type="AlphaFoldDB" id="C3J9Z0"/>
<reference evidence="2 3" key="1">
    <citation type="submission" date="2009-04" db="EMBL/GenBank/DDBJ databases">
        <authorList>
            <person name="Sebastian Y."/>
            <person name="Madupu R."/>
            <person name="Durkin A.S."/>
            <person name="Torralba M."/>
            <person name="Methe B."/>
            <person name="Sutton G.G."/>
            <person name="Strausberg R.L."/>
            <person name="Nelson K.E."/>
        </authorList>
    </citation>
    <scope>NUCLEOTIDE SEQUENCE [LARGE SCALE GENOMIC DNA]</scope>
    <source>
        <strain evidence="3">ATCC 35406 / BCRC 14492 / JCM 8526 / NCTC 13058 / HG 370</strain>
    </source>
</reference>
<comment type="caution">
    <text evidence="2">The sequence shown here is derived from an EMBL/GenBank/DDBJ whole genome shotgun (WGS) entry which is preliminary data.</text>
</comment>
<keyword evidence="3" id="KW-1185">Reference proteome</keyword>
<name>C3J9Z0_POREA</name>
<protein>
    <recommendedName>
        <fullName evidence="4">Lipoprotein</fullName>
    </recommendedName>
</protein>
<dbReference type="PROSITE" id="PS51257">
    <property type="entry name" value="PROKAR_LIPOPROTEIN"/>
    <property type="match status" value="1"/>
</dbReference>
<proteinExistence type="predicted"/>
<evidence type="ECO:0000313" key="2">
    <source>
        <dbReference type="EMBL" id="EEN82952.1"/>
    </source>
</evidence>
<dbReference type="RefSeq" id="WP_004333175.1">
    <property type="nucleotide sequence ID" value="NZ_ACNN01000016.1"/>
</dbReference>
<accession>C3J9Z0</accession>
<gene>
    <name evidence="2" type="ORF">POREN0001_0912</name>
</gene>
<evidence type="ECO:0008006" key="4">
    <source>
        <dbReference type="Google" id="ProtNLM"/>
    </source>
</evidence>
<keyword evidence="1" id="KW-0732">Signal</keyword>
<dbReference type="Proteomes" id="UP000004295">
    <property type="component" value="Unassembled WGS sequence"/>
</dbReference>
<evidence type="ECO:0000313" key="3">
    <source>
        <dbReference type="Proteomes" id="UP000004295"/>
    </source>
</evidence>
<dbReference type="EMBL" id="ACNN01000016">
    <property type="protein sequence ID" value="EEN82952.1"/>
    <property type="molecule type" value="Genomic_DNA"/>
</dbReference>
<feature type="chain" id="PRO_5002928003" description="Lipoprotein" evidence="1">
    <location>
        <begin position="20"/>
        <end position="207"/>
    </location>
</feature>
<organism evidence="2 3">
    <name type="scientific">Porphyromonas endodontalis (strain ATCC 35406 / DSM 24491 / JCM 8526 / CCUG 16442 / BCRC 14492 / NCTC 13058 / HG 370)</name>
    <name type="common">Bacteroides endodontalis</name>
    <dbReference type="NCBI Taxonomy" id="553175"/>
    <lineage>
        <taxon>Bacteria</taxon>
        <taxon>Pseudomonadati</taxon>
        <taxon>Bacteroidota</taxon>
        <taxon>Bacteroidia</taxon>
        <taxon>Bacteroidales</taxon>
        <taxon>Porphyromonadaceae</taxon>
        <taxon>Porphyromonas</taxon>
    </lineage>
</organism>
<sequence length="207" mass="23473">MKKVSILIFSLTILLGACAKEKRDAEWHKYAIETCCIPEGISLKKVFGEDESKLTWYLQFHSLRKSTITKATNEELLDQIAKEHGEDGSGFYAISPTLPCVYGVQKIEVVGCNGGREASLSHLVTLSSLSIEPFIRRGYKNADSGMWTPFDLPLDRITNYDYMPFPNVGYEFTITCNRSDVEGKFDRLEIRVILKDGKILHRDMPLK</sequence>